<evidence type="ECO:0000313" key="3">
    <source>
        <dbReference type="Proteomes" id="UP000178815"/>
    </source>
</evidence>
<organism evidence="2 3">
    <name type="scientific">Candidatus Kaiserbacteria bacterium RIFCSPHIGHO2_01_FULL_53_31</name>
    <dbReference type="NCBI Taxonomy" id="1798481"/>
    <lineage>
        <taxon>Bacteria</taxon>
        <taxon>Candidatus Kaiseribacteriota</taxon>
    </lineage>
</organism>
<proteinExistence type="predicted"/>
<feature type="compositionally biased region" description="Polar residues" evidence="1">
    <location>
        <begin position="515"/>
        <end position="529"/>
    </location>
</feature>
<sequence length="559" mass="57619">MSRSLSISTLAVLLTVVIIIPSAFFIAPQKTHAAIPVSIVGPDTMNLIQNTISAISEVASAASTDALVVNKYVLEPIAFVTSGNLIRSMTAGIIDFVNGKSNGTGASQFVRNLQGHMQTVGDTQASAFFFQFGRNSNSPFAGSINSSLRTNYLQQTSLAGFFVANRNTLPQYTRNQNAYLAGDWSQGGTAAWFALTTQGQNNPYMLHQRAQAELSLMIQDKTAARLQELAWGGGMLSWCGGDAALNAGALEPGTPGSTQMGPPAPGSTPAPTAAQSPARLGDPCTKSDGTPGTIQTPGSLISTTLTKTLGLNADKLAAMGNAAAQINGILGNMATVIQTANFANNILGSASVYGATSGLAGASERGPYGRSYMDDYQRSSGYLGLTQSGINQNAKTLPGGSDQQLLDNVNRYETAWNTIRDAANGASTNVTTLITTCSAKATTVSAAQRALATEIAPVLAKATTASTIIAKARAMAERVQSELSSGSSGAYSADLQALQAMPPTATDVANAEQEAFSSDTATSSPSNALAVSEGTTVDQMNLLSANAQALQSSCAVILP</sequence>
<evidence type="ECO:0000313" key="2">
    <source>
        <dbReference type="EMBL" id="OGG48459.1"/>
    </source>
</evidence>
<feature type="compositionally biased region" description="Low complexity" evidence="1">
    <location>
        <begin position="269"/>
        <end position="278"/>
    </location>
</feature>
<dbReference type="Proteomes" id="UP000178815">
    <property type="component" value="Unassembled WGS sequence"/>
</dbReference>
<feature type="compositionally biased region" description="Polar residues" evidence="1">
    <location>
        <begin position="287"/>
        <end position="299"/>
    </location>
</feature>
<dbReference type="STRING" id="1798481.A2678_01660"/>
<accession>A0A1F6CGY2</accession>
<feature type="region of interest" description="Disordered" evidence="1">
    <location>
        <begin position="504"/>
        <end position="529"/>
    </location>
</feature>
<protein>
    <submittedName>
        <fullName evidence="2">Uncharacterized protein</fullName>
    </submittedName>
</protein>
<feature type="region of interest" description="Disordered" evidence="1">
    <location>
        <begin position="249"/>
        <end position="299"/>
    </location>
</feature>
<reference evidence="2 3" key="1">
    <citation type="journal article" date="2016" name="Nat. Commun.">
        <title>Thousands of microbial genomes shed light on interconnected biogeochemical processes in an aquifer system.</title>
        <authorList>
            <person name="Anantharaman K."/>
            <person name="Brown C.T."/>
            <person name="Hug L.A."/>
            <person name="Sharon I."/>
            <person name="Castelle C.J."/>
            <person name="Probst A.J."/>
            <person name="Thomas B.C."/>
            <person name="Singh A."/>
            <person name="Wilkins M.J."/>
            <person name="Karaoz U."/>
            <person name="Brodie E.L."/>
            <person name="Williams K.H."/>
            <person name="Hubbard S.S."/>
            <person name="Banfield J.F."/>
        </authorList>
    </citation>
    <scope>NUCLEOTIDE SEQUENCE [LARGE SCALE GENOMIC DNA]</scope>
</reference>
<dbReference type="EMBL" id="MFKU01000012">
    <property type="protein sequence ID" value="OGG48459.1"/>
    <property type="molecule type" value="Genomic_DNA"/>
</dbReference>
<dbReference type="AlphaFoldDB" id="A0A1F6CGY2"/>
<comment type="caution">
    <text evidence="2">The sequence shown here is derived from an EMBL/GenBank/DDBJ whole genome shotgun (WGS) entry which is preliminary data.</text>
</comment>
<gene>
    <name evidence="2" type="ORF">A2678_01660</name>
</gene>
<name>A0A1F6CGY2_9BACT</name>
<evidence type="ECO:0000256" key="1">
    <source>
        <dbReference type="SAM" id="MobiDB-lite"/>
    </source>
</evidence>